<proteinExistence type="predicted"/>
<reference evidence="2" key="1">
    <citation type="journal article" date="2019" name="Int. J. Syst. Evol. Microbiol.">
        <title>The Global Catalogue of Microorganisms (GCM) 10K type strain sequencing project: providing services to taxonomists for standard genome sequencing and annotation.</title>
        <authorList>
            <consortium name="The Broad Institute Genomics Platform"/>
            <consortium name="The Broad Institute Genome Sequencing Center for Infectious Disease"/>
            <person name="Wu L."/>
            <person name="Ma J."/>
        </authorList>
    </citation>
    <scope>NUCLEOTIDE SEQUENCE [LARGE SCALE GENOMIC DNA]</scope>
    <source>
        <strain evidence="2">CCUG 57942</strain>
    </source>
</reference>
<comment type="caution">
    <text evidence="1">The sequence shown here is derived from an EMBL/GenBank/DDBJ whole genome shotgun (WGS) entry which is preliminary data.</text>
</comment>
<keyword evidence="2" id="KW-1185">Reference proteome</keyword>
<gene>
    <name evidence="1" type="ORF">ACFSW8_09630</name>
</gene>
<dbReference type="Proteomes" id="UP001597389">
    <property type="component" value="Unassembled WGS sequence"/>
</dbReference>
<dbReference type="EMBL" id="JBHUJB010000038">
    <property type="protein sequence ID" value="MFD2159156.1"/>
    <property type="molecule type" value="Genomic_DNA"/>
</dbReference>
<evidence type="ECO:0000313" key="2">
    <source>
        <dbReference type="Proteomes" id="UP001597389"/>
    </source>
</evidence>
<organism evidence="1 2">
    <name type="scientific">Rubritalea tangerina</name>
    <dbReference type="NCBI Taxonomy" id="430798"/>
    <lineage>
        <taxon>Bacteria</taxon>
        <taxon>Pseudomonadati</taxon>
        <taxon>Verrucomicrobiota</taxon>
        <taxon>Verrucomicrobiia</taxon>
        <taxon>Verrucomicrobiales</taxon>
        <taxon>Rubritaleaceae</taxon>
        <taxon>Rubritalea</taxon>
    </lineage>
</organism>
<accession>A0ABW4ZBC7</accession>
<name>A0ABW4ZBC7_9BACT</name>
<protein>
    <submittedName>
        <fullName evidence="1">Uncharacterized protein</fullName>
    </submittedName>
</protein>
<dbReference type="RefSeq" id="WP_377089711.1">
    <property type="nucleotide sequence ID" value="NZ_JBHSJL010000014.1"/>
</dbReference>
<sequence>MRDPKNPDVIKLDKDYNSFFMRKDRSKEERKAGPIDLNRYEFQFSKWAFPPTLEPP</sequence>
<evidence type="ECO:0000313" key="1">
    <source>
        <dbReference type="EMBL" id="MFD2159156.1"/>
    </source>
</evidence>